<keyword evidence="4 5" id="KW-0472">Membrane</keyword>
<dbReference type="InterPro" id="IPR007829">
    <property type="entry name" value="TM2"/>
</dbReference>
<comment type="subcellular location">
    <subcellularLocation>
        <location evidence="1">Membrane</location>
        <topology evidence="1">Multi-pass membrane protein</topology>
    </subcellularLocation>
</comment>
<evidence type="ECO:0000259" key="6">
    <source>
        <dbReference type="Pfam" id="PF05154"/>
    </source>
</evidence>
<evidence type="ECO:0000256" key="1">
    <source>
        <dbReference type="ARBA" id="ARBA00004141"/>
    </source>
</evidence>
<accession>A0A917ECP9</accession>
<gene>
    <name evidence="7" type="ORF">GCM10011390_49270</name>
</gene>
<evidence type="ECO:0000256" key="2">
    <source>
        <dbReference type="ARBA" id="ARBA00022692"/>
    </source>
</evidence>
<feature type="domain" description="TM2" evidence="6">
    <location>
        <begin position="12"/>
        <end position="61"/>
    </location>
</feature>
<reference evidence="7" key="2">
    <citation type="submission" date="2020-09" db="EMBL/GenBank/DDBJ databases">
        <authorList>
            <person name="Sun Q."/>
            <person name="Zhou Y."/>
        </authorList>
    </citation>
    <scope>NUCLEOTIDE SEQUENCE</scope>
    <source>
        <strain evidence="7">CGMCC 1.15367</strain>
    </source>
</reference>
<dbReference type="PANTHER" id="PTHR21016:SF25">
    <property type="entry name" value="TM2 DOMAIN-CONTAINING PROTEIN DDB_G0277895-RELATED"/>
    <property type="match status" value="1"/>
</dbReference>
<protein>
    <recommendedName>
        <fullName evidence="6">TM2 domain-containing protein</fullName>
    </recommendedName>
</protein>
<dbReference type="GO" id="GO:0016020">
    <property type="term" value="C:membrane"/>
    <property type="evidence" value="ECO:0007669"/>
    <property type="project" value="UniProtKB-SubCell"/>
</dbReference>
<dbReference type="Pfam" id="PF05154">
    <property type="entry name" value="TM2"/>
    <property type="match status" value="1"/>
</dbReference>
<evidence type="ECO:0000313" key="8">
    <source>
        <dbReference type="Proteomes" id="UP000644699"/>
    </source>
</evidence>
<evidence type="ECO:0000256" key="3">
    <source>
        <dbReference type="ARBA" id="ARBA00022989"/>
    </source>
</evidence>
<feature type="transmembrane region" description="Helical" evidence="5">
    <location>
        <begin position="15"/>
        <end position="36"/>
    </location>
</feature>
<evidence type="ECO:0000313" key="7">
    <source>
        <dbReference type="EMBL" id="GGE24020.1"/>
    </source>
</evidence>
<dbReference type="InterPro" id="IPR050932">
    <property type="entry name" value="TM2D1-3-like"/>
</dbReference>
<sequence length="89" mass="10315">MSHAMTPPPAQRSGLAAYLLWFFCLTGICGLHRFYLGRPWSGLLWLVTFGLLGIGQIVDLFLMPSMLREENRERRLDALYVMQQRQMRA</sequence>
<name>A0A917ECP9_9HYPH</name>
<dbReference type="PANTHER" id="PTHR21016">
    <property type="entry name" value="BETA-AMYLOID BINDING PROTEIN-RELATED"/>
    <property type="match status" value="1"/>
</dbReference>
<keyword evidence="2 5" id="KW-0812">Transmembrane</keyword>
<dbReference type="AlphaFoldDB" id="A0A917ECP9"/>
<comment type="caution">
    <text evidence="7">The sequence shown here is derived from an EMBL/GenBank/DDBJ whole genome shotgun (WGS) entry which is preliminary data.</text>
</comment>
<keyword evidence="3 5" id="KW-1133">Transmembrane helix</keyword>
<proteinExistence type="predicted"/>
<reference evidence="7" key="1">
    <citation type="journal article" date="2014" name="Int. J. Syst. Evol. Microbiol.">
        <title>Complete genome sequence of Corynebacterium casei LMG S-19264T (=DSM 44701T), isolated from a smear-ripened cheese.</title>
        <authorList>
            <consortium name="US DOE Joint Genome Institute (JGI-PGF)"/>
            <person name="Walter F."/>
            <person name="Albersmeier A."/>
            <person name="Kalinowski J."/>
            <person name="Ruckert C."/>
        </authorList>
    </citation>
    <scope>NUCLEOTIDE SEQUENCE</scope>
    <source>
        <strain evidence="7">CGMCC 1.15367</strain>
    </source>
</reference>
<dbReference type="Proteomes" id="UP000644699">
    <property type="component" value="Unassembled WGS sequence"/>
</dbReference>
<dbReference type="EMBL" id="BMIQ01000013">
    <property type="protein sequence ID" value="GGE24020.1"/>
    <property type="molecule type" value="Genomic_DNA"/>
</dbReference>
<keyword evidence="8" id="KW-1185">Reference proteome</keyword>
<evidence type="ECO:0000256" key="4">
    <source>
        <dbReference type="ARBA" id="ARBA00023136"/>
    </source>
</evidence>
<feature type="transmembrane region" description="Helical" evidence="5">
    <location>
        <begin position="42"/>
        <end position="62"/>
    </location>
</feature>
<organism evidence="7 8">
    <name type="scientific">Aureimonas endophytica</name>
    <dbReference type="NCBI Taxonomy" id="2027858"/>
    <lineage>
        <taxon>Bacteria</taxon>
        <taxon>Pseudomonadati</taxon>
        <taxon>Pseudomonadota</taxon>
        <taxon>Alphaproteobacteria</taxon>
        <taxon>Hyphomicrobiales</taxon>
        <taxon>Aurantimonadaceae</taxon>
        <taxon>Aureimonas</taxon>
    </lineage>
</organism>
<evidence type="ECO:0000256" key="5">
    <source>
        <dbReference type="SAM" id="Phobius"/>
    </source>
</evidence>